<proteinExistence type="predicted"/>
<evidence type="ECO:0000313" key="2">
    <source>
        <dbReference type="EMBL" id="KAF2729499.1"/>
    </source>
</evidence>
<dbReference type="Proteomes" id="UP000799444">
    <property type="component" value="Unassembled WGS sequence"/>
</dbReference>
<dbReference type="OrthoDB" id="5428890at2759"/>
<sequence length="348" mass="39867">MENAITRQRSGKFSLITKVWPAARLDLNNFDYAEYDDFFEHMQRVDKLLHYHDHRFAVQSLDDILKLSDKAREMKSSRLSEVIDSLLLERFLNGDKRSIQSSLELAVRTCYGININSPSIAIGPARPFENRLEWAPNQSLEKLIETNLGTDPKAGNATRQTRLDSKFSAAYLVKTCGMQLHWTDNLTDHLRHGERNVIVVYKHKICLINHLKSGSHCPIPRAALTEALDTLNLLFPAGDTSTRQLLIDEGKLSFYQLGNYGRERELDLCHYENWSERLQPLVRIYESPARSWKQLATDRRNLMEWAAFWVAVMVAFLTVVSVPCNIIQATYSIKAYRATITQATSCAC</sequence>
<organism evidence="2 3">
    <name type="scientific">Polyplosphaeria fusca</name>
    <dbReference type="NCBI Taxonomy" id="682080"/>
    <lineage>
        <taxon>Eukaryota</taxon>
        <taxon>Fungi</taxon>
        <taxon>Dikarya</taxon>
        <taxon>Ascomycota</taxon>
        <taxon>Pezizomycotina</taxon>
        <taxon>Dothideomycetes</taxon>
        <taxon>Pleosporomycetidae</taxon>
        <taxon>Pleosporales</taxon>
        <taxon>Tetraplosphaeriaceae</taxon>
        <taxon>Polyplosphaeria</taxon>
    </lineage>
</organism>
<protein>
    <submittedName>
        <fullName evidence="2">Uncharacterized protein</fullName>
    </submittedName>
</protein>
<evidence type="ECO:0000256" key="1">
    <source>
        <dbReference type="SAM" id="Phobius"/>
    </source>
</evidence>
<keyword evidence="1" id="KW-0472">Membrane</keyword>
<evidence type="ECO:0000313" key="3">
    <source>
        <dbReference type="Proteomes" id="UP000799444"/>
    </source>
</evidence>
<reference evidence="2" key="1">
    <citation type="journal article" date="2020" name="Stud. Mycol.">
        <title>101 Dothideomycetes genomes: a test case for predicting lifestyles and emergence of pathogens.</title>
        <authorList>
            <person name="Haridas S."/>
            <person name="Albert R."/>
            <person name="Binder M."/>
            <person name="Bloem J."/>
            <person name="Labutti K."/>
            <person name="Salamov A."/>
            <person name="Andreopoulos B."/>
            <person name="Baker S."/>
            <person name="Barry K."/>
            <person name="Bills G."/>
            <person name="Bluhm B."/>
            <person name="Cannon C."/>
            <person name="Castanera R."/>
            <person name="Culley D."/>
            <person name="Daum C."/>
            <person name="Ezra D."/>
            <person name="Gonzalez J."/>
            <person name="Henrissat B."/>
            <person name="Kuo A."/>
            <person name="Liang C."/>
            <person name="Lipzen A."/>
            <person name="Lutzoni F."/>
            <person name="Magnuson J."/>
            <person name="Mondo S."/>
            <person name="Nolan M."/>
            <person name="Ohm R."/>
            <person name="Pangilinan J."/>
            <person name="Park H.-J."/>
            <person name="Ramirez L."/>
            <person name="Alfaro M."/>
            <person name="Sun H."/>
            <person name="Tritt A."/>
            <person name="Yoshinaga Y."/>
            <person name="Zwiers L.-H."/>
            <person name="Turgeon B."/>
            <person name="Goodwin S."/>
            <person name="Spatafora J."/>
            <person name="Crous P."/>
            <person name="Grigoriev I."/>
        </authorList>
    </citation>
    <scope>NUCLEOTIDE SEQUENCE</scope>
    <source>
        <strain evidence="2">CBS 125425</strain>
    </source>
</reference>
<dbReference type="AlphaFoldDB" id="A0A9P4QR10"/>
<feature type="transmembrane region" description="Helical" evidence="1">
    <location>
        <begin position="305"/>
        <end position="327"/>
    </location>
</feature>
<name>A0A9P4QR10_9PLEO</name>
<comment type="caution">
    <text evidence="2">The sequence shown here is derived from an EMBL/GenBank/DDBJ whole genome shotgun (WGS) entry which is preliminary data.</text>
</comment>
<gene>
    <name evidence="2" type="ORF">EJ04DRAFT_588685</name>
</gene>
<keyword evidence="1" id="KW-1133">Transmembrane helix</keyword>
<dbReference type="EMBL" id="ML996243">
    <property type="protein sequence ID" value="KAF2729499.1"/>
    <property type="molecule type" value="Genomic_DNA"/>
</dbReference>
<accession>A0A9P4QR10</accession>
<keyword evidence="3" id="KW-1185">Reference proteome</keyword>
<keyword evidence="1" id="KW-0812">Transmembrane</keyword>